<accession>A0ACC5Q5F3</accession>
<keyword evidence="1" id="KW-0808">Transferase</keyword>
<name>A0ACC5Q5F3_DOLFA</name>
<reference evidence="1" key="1">
    <citation type="submission" date="2020-10" db="EMBL/GenBank/DDBJ databases">
        <authorList>
            <person name="Castelo-Branco R."/>
            <person name="Eusebio N."/>
            <person name="Adriana R."/>
            <person name="Vieira A."/>
            <person name="Brugerolle De Fraissinette N."/>
            <person name="Rezende De Castro R."/>
            <person name="Schneider M.P."/>
            <person name="Vasconcelos V."/>
            <person name="Leao P.N."/>
        </authorList>
    </citation>
    <scope>NUCLEOTIDE SEQUENCE</scope>
    <source>
        <strain evidence="1">LEGE 04289</strain>
    </source>
</reference>
<organism evidence="1 2">
    <name type="scientific">Dolichospermum flos-aquae LEGE 04289</name>
    <dbReference type="NCBI Taxonomy" id="1828708"/>
    <lineage>
        <taxon>Bacteria</taxon>
        <taxon>Bacillati</taxon>
        <taxon>Cyanobacteriota</taxon>
        <taxon>Cyanophyceae</taxon>
        <taxon>Nostocales</taxon>
        <taxon>Aphanizomenonaceae</taxon>
        <taxon>Dolichospermum</taxon>
    </lineage>
</organism>
<keyword evidence="1" id="KW-0489">Methyltransferase</keyword>
<evidence type="ECO:0000313" key="1">
    <source>
        <dbReference type="EMBL" id="MBE9220275.1"/>
    </source>
</evidence>
<proteinExistence type="predicted"/>
<dbReference type="Proteomes" id="UP000597867">
    <property type="component" value="Unassembled WGS sequence"/>
</dbReference>
<evidence type="ECO:0000313" key="2">
    <source>
        <dbReference type="Proteomes" id="UP000597867"/>
    </source>
</evidence>
<dbReference type="EMBL" id="JADEWF010000062">
    <property type="protein sequence ID" value="MBE9220275.1"/>
    <property type="molecule type" value="Genomic_DNA"/>
</dbReference>
<sequence length="262" mass="29694">MGWQFYKRLTNKYIDHQVINGVKIRCYPDSRSASAVLYCGLYDYHEMNFLLRYLRAEDSFLDIGANIGIYTLLAASKITSGTIYSFEVLPKNYARLEENLKINHLQQVKTYPLAVSNFTGSTALNLAEGDSMPFITAEPTDNTVVVATDTIDNLLQHESLNNLTLAKIDIEGAELLALQGATSLLQKQLPCVWIMEINDCVNNFGYQQDDLINFLQDYDYGLYEYNADRNQIIPTTLNQQKGNNFLVIANSLLDFVRDRLSA</sequence>
<gene>
    <name evidence="1" type="ORF">IQ222_16105</name>
</gene>
<comment type="caution">
    <text evidence="1">The sequence shown here is derived from an EMBL/GenBank/DDBJ whole genome shotgun (WGS) entry which is preliminary data.</text>
</comment>
<protein>
    <submittedName>
        <fullName evidence="1">FkbM family methyltransferase</fullName>
    </submittedName>
</protein>
<keyword evidence="2" id="KW-1185">Reference proteome</keyword>